<accession>A0A3N0E1W1</accession>
<dbReference type="PIRSF" id="PIRSF028757">
    <property type="entry name" value="LD-carboxypeptidase"/>
    <property type="match status" value="1"/>
</dbReference>
<evidence type="ECO:0000313" key="10">
    <source>
        <dbReference type="Proteomes" id="UP000269198"/>
    </source>
</evidence>
<name>A0A3N0E1W1_9ACTN</name>
<keyword evidence="10" id="KW-1185">Reference proteome</keyword>
<keyword evidence="2 9" id="KW-0121">Carboxypeptidase</keyword>
<dbReference type="SUPFAM" id="SSF52317">
    <property type="entry name" value="Class I glutamine amidotransferase-like"/>
    <property type="match status" value="1"/>
</dbReference>
<reference evidence="9 10" key="1">
    <citation type="submission" date="2018-11" db="EMBL/GenBank/DDBJ databases">
        <title>The genome draft of YIM 96095.</title>
        <authorList>
            <person name="Tang S.-K."/>
            <person name="Chunyu W.-X."/>
            <person name="Feng Y.-Z."/>
        </authorList>
    </citation>
    <scope>NUCLEOTIDE SEQUENCE [LARGE SCALE GENOMIC DNA]</scope>
    <source>
        <strain evidence="9 10">YIM 96095</strain>
    </source>
</reference>
<dbReference type="InterPro" id="IPR027478">
    <property type="entry name" value="LdcA_N"/>
</dbReference>
<sequence>MSVVAPCSPAPPGRLDAALRVLRRWGLEPVLAPHVRDRHPRLRYLAGTDAARADGLRRAWLDPNTAAVLCARGGDGAHRTLDMVDFTELRRAAPKILVGFSDVTALHEAFTHELGVVTLHGPVVASQYFVDDPRATEELRATLFEPESRLRLTSPKAETLAGGSARGVTVGGNLSLLNDGLLAPLSRPSAEGGLVLLEDIGEDIARVDRMLTHLLRSGWLRGAAGILLGSWTDCPPGPDTVRELMAERLRPLGIPVVWGLNFGHCAGQLTIPLGVRATLDADTATLVLDRPALR</sequence>
<evidence type="ECO:0000256" key="6">
    <source>
        <dbReference type="PIRSR" id="PIRSR028757-1"/>
    </source>
</evidence>
<evidence type="ECO:0000256" key="4">
    <source>
        <dbReference type="ARBA" id="ARBA00022801"/>
    </source>
</evidence>
<comment type="caution">
    <text evidence="9">The sequence shown here is derived from an EMBL/GenBank/DDBJ whole genome shotgun (WGS) entry which is preliminary data.</text>
</comment>
<dbReference type="Pfam" id="PF17676">
    <property type="entry name" value="Peptidase_S66C"/>
    <property type="match status" value="1"/>
</dbReference>
<feature type="active site" description="Charge relay system" evidence="6">
    <location>
        <position position="264"/>
    </location>
</feature>
<feature type="domain" description="LD-carboxypeptidase C-terminal" evidence="8">
    <location>
        <begin position="166"/>
        <end position="279"/>
    </location>
</feature>
<evidence type="ECO:0000256" key="1">
    <source>
        <dbReference type="ARBA" id="ARBA00010233"/>
    </source>
</evidence>
<dbReference type="GO" id="GO:0006508">
    <property type="term" value="P:proteolysis"/>
    <property type="evidence" value="ECO:0007669"/>
    <property type="project" value="UniProtKB-KW"/>
</dbReference>
<dbReference type="AlphaFoldDB" id="A0A3N0E1W1"/>
<organism evidence="9 10">
    <name type="scientific">Halostreptopolyspora alba</name>
    <dbReference type="NCBI Taxonomy" id="2487137"/>
    <lineage>
        <taxon>Bacteria</taxon>
        <taxon>Bacillati</taxon>
        <taxon>Actinomycetota</taxon>
        <taxon>Actinomycetes</taxon>
        <taxon>Streptosporangiales</taxon>
        <taxon>Nocardiopsidaceae</taxon>
        <taxon>Halostreptopolyspora</taxon>
    </lineage>
</organism>
<dbReference type="GO" id="GO:0004180">
    <property type="term" value="F:carboxypeptidase activity"/>
    <property type="evidence" value="ECO:0007669"/>
    <property type="project" value="UniProtKB-KW"/>
</dbReference>
<dbReference type="PANTHER" id="PTHR30237:SF2">
    <property type="entry name" value="MUREIN TETRAPEPTIDE CARBOXYPEPTIDASE"/>
    <property type="match status" value="1"/>
</dbReference>
<dbReference type="InterPro" id="IPR003507">
    <property type="entry name" value="S66_fam"/>
</dbReference>
<keyword evidence="3" id="KW-0645">Protease</keyword>
<feature type="active site" description="Nucleophile" evidence="6">
    <location>
        <position position="101"/>
    </location>
</feature>
<dbReference type="OrthoDB" id="9807329at2"/>
<evidence type="ECO:0000259" key="7">
    <source>
        <dbReference type="Pfam" id="PF02016"/>
    </source>
</evidence>
<feature type="domain" description="LD-carboxypeptidase N-terminal" evidence="7">
    <location>
        <begin position="3"/>
        <end position="121"/>
    </location>
</feature>
<dbReference type="InterPro" id="IPR040921">
    <property type="entry name" value="Peptidase_S66C"/>
</dbReference>
<comment type="similarity">
    <text evidence="1">Belongs to the peptidase S66 family.</text>
</comment>
<evidence type="ECO:0000256" key="5">
    <source>
        <dbReference type="ARBA" id="ARBA00022825"/>
    </source>
</evidence>
<dbReference type="Pfam" id="PF02016">
    <property type="entry name" value="Peptidase_S66"/>
    <property type="match status" value="1"/>
</dbReference>
<dbReference type="InterPro" id="IPR040449">
    <property type="entry name" value="Peptidase_S66_N"/>
</dbReference>
<dbReference type="PANTHER" id="PTHR30237">
    <property type="entry name" value="MURAMOYLTETRAPEPTIDE CARBOXYPEPTIDASE"/>
    <property type="match status" value="1"/>
</dbReference>
<dbReference type="EMBL" id="RJMB01000030">
    <property type="protein sequence ID" value="RNL81780.1"/>
    <property type="molecule type" value="Genomic_DNA"/>
</dbReference>
<dbReference type="InterPro" id="IPR029062">
    <property type="entry name" value="Class_I_gatase-like"/>
</dbReference>
<dbReference type="Gene3D" id="3.50.30.60">
    <property type="entry name" value="LD-carboxypeptidase A C-terminal domain-like"/>
    <property type="match status" value="1"/>
</dbReference>
<evidence type="ECO:0000256" key="3">
    <source>
        <dbReference type="ARBA" id="ARBA00022670"/>
    </source>
</evidence>
<feature type="active site" description="Charge relay system" evidence="6">
    <location>
        <position position="198"/>
    </location>
</feature>
<evidence type="ECO:0000256" key="2">
    <source>
        <dbReference type="ARBA" id="ARBA00022645"/>
    </source>
</evidence>
<proteinExistence type="inferred from homology"/>
<evidence type="ECO:0000313" key="9">
    <source>
        <dbReference type="EMBL" id="RNL81780.1"/>
    </source>
</evidence>
<protein>
    <submittedName>
        <fullName evidence="9">LD-carboxypeptidase</fullName>
    </submittedName>
</protein>
<keyword evidence="5" id="KW-0720">Serine protease</keyword>
<evidence type="ECO:0000259" key="8">
    <source>
        <dbReference type="Pfam" id="PF17676"/>
    </source>
</evidence>
<keyword evidence="4" id="KW-0378">Hydrolase</keyword>
<gene>
    <name evidence="9" type="ORF">EFW17_21400</name>
</gene>
<dbReference type="Proteomes" id="UP000269198">
    <property type="component" value="Unassembled WGS sequence"/>
</dbReference>
<dbReference type="InterPro" id="IPR027461">
    <property type="entry name" value="Carboxypeptidase_A_C_sf"/>
</dbReference>
<dbReference type="Gene3D" id="3.40.50.10740">
    <property type="entry name" value="Class I glutamine amidotransferase-like"/>
    <property type="match status" value="1"/>
</dbReference>
<dbReference type="GO" id="GO:0008236">
    <property type="term" value="F:serine-type peptidase activity"/>
    <property type="evidence" value="ECO:0007669"/>
    <property type="project" value="UniProtKB-KW"/>
</dbReference>
<dbReference type="CDD" id="cd07025">
    <property type="entry name" value="Peptidase_S66"/>
    <property type="match status" value="1"/>
</dbReference>
<dbReference type="SUPFAM" id="SSF141986">
    <property type="entry name" value="LD-carboxypeptidase A C-terminal domain-like"/>
    <property type="match status" value="1"/>
</dbReference>